<feature type="compositionally biased region" description="Pro residues" evidence="1">
    <location>
        <begin position="110"/>
        <end position="132"/>
    </location>
</feature>
<sequence>MKKSHFSNLLGRKNQSLFDTNIEIKERDNVELVIDAAHIPESGTAKVRARPTVKHFSSSTSSSDIMQGFAVPTPKVPVFSSFKGPNTNGTGGKLSNGVSVPDSVEGDIFIPPPPSMAPPPPPSQFFIPPPPDFSFDSSPQDEDLASLHPPPMPPPKPPSKSPSPHHSWDPNFAALKPPPMAPPKAPSDLSSSNVSAPISAPLTNGPECPKFAPPKPPGSVEKLQTTPPKSHKVPPLKPVRLSSMSSLDNLPLFPAPTPPASASTPSTFNPQNTAKLYSVPKPGVLSREPDIEKPTRPILFLQDNSTDPIPIQFNEKMPSDNTEFGLAKAQVPPTKPARRNSSGLQLEKDLQDLKENLQSTLPDKAVKVQEDTPVTPLPLLTPQVPNKPTPELTPTASPIPEKTPPATPYSNSPGRSRKLLPYVSRTPYYRRVPDSSTPGAASPLALLQAAKEREKQRGSLSRENSGKRNSYGEPSTVSIHQSQSTPNSFTVIPRPTSSLSHGGRESPDPLHRFSMENDSRSASPSSLVAELLEKHDTEEAPPTAPDTTFVQEVKVGQAKEVKHEEPKEDVSVPFIPPPPEFANSDTEEESSLEQPEPPPSFPPPDPPSQKVPSPIPILAVPPPPSMVPPPPPKPKASKPPGPPKLPVQKAEVKPKPPSQADKLKPQPPLPPAQALSPSQATLLSILQKKMLEMDQKHSFQEVNTNNDDWGSADEPTIPVRPPPIPKPKSTSSLPRQSAGLDMGELERTVAKKAQDSIAPKAPTSNGSQSKQAYGMTFTVRPGTKEPITPVIKGDTP</sequence>
<protein>
    <submittedName>
        <fullName evidence="2">Uncharacterized protein</fullName>
    </submittedName>
</protein>
<name>A0A9Q1D5R4_CONCO</name>
<dbReference type="PANTHER" id="PTHR35077:SF2">
    <property type="entry name" value="SIMILAR TO AI661453 PROTEIN"/>
    <property type="match status" value="1"/>
</dbReference>
<evidence type="ECO:0000313" key="3">
    <source>
        <dbReference type="Proteomes" id="UP001152803"/>
    </source>
</evidence>
<feature type="region of interest" description="Disordered" evidence="1">
    <location>
        <begin position="82"/>
        <end position="319"/>
    </location>
</feature>
<keyword evidence="3" id="KW-1185">Reference proteome</keyword>
<dbReference type="Proteomes" id="UP001152803">
    <property type="component" value="Unassembled WGS sequence"/>
</dbReference>
<feature type="compositionally biased region" description="Low complexity" evidence="1">
    <location>
        <begin position="260"/>
        <end position="270"/>
    </location>
</feature>
<feature type="region of interest" description="Disordered" evidence="1">
    <location>
        <begin position="696"/>
        <end position="796"/>
    </location>
</feature>
<organism evidence="2 3">
    <name type="scientific">Conger conger</name>
    <name type="common">Conger eel</name>
    <name type="synonym">Muraena conger</name>
    <dbReference type="NCBI Taxonomy" id="82655"/>
    <lineage>
        <taxon>Eukaryota</taxon>
        <taxon>Metazoa</taxon>
        <taxon>Chordata</taxon>
        <taxon>Craniata</taxon>
        <taxon>Vertebrata</taxon>
        <taxon>Euteleostomi</taxon>
        <taxon>Actinopterygii</taxon>
        <taxon>Neopterygii</taxon>
        <taxon>Teleostei</taxon>
        <taxon>Anguilliformes</taxon>
        <taxon>Congridae</taxon>
        <taxon>Conger</taxon>
    </lineage>
</organism>
<dbReference type="PANTHER" id="PTHR35077">
    <property type="entry name" value="SIMILAR TO AI661453 PROTEIN"/>
    <property type="match status" value="1"/>
</dbReference>
<evidence type="ECO:0000256" key="1">
    <source>
        <dbReference type="SAM" id="MobiDB-lite"/>
    </source>
</evidence>
<reference evidence="2" key="1">
    <citation type="journal article" date="2023" name="Science">
        <title>Genome structures resolve the early diversification of teleost fishes.</title>
        <authorList>
            <person name="Parey E."/>
            <person name="Louis A."/>
            <person name="Montfort J."/>
            <person name="Bouchez O."/>
            <person name="Roques C."/>
            <person name="Iampietro C."/>
            <person name="Lluch J."/>
            <person name="Castinel A."/>
            <person name="Donnadieu C."/>
            <person name="Desvignes T."/>
            <person name="Floi Bucao C."/>
            <person name="Jouanno E."/>
            <person name="Wen M."/>
            <person name="Mejri S."/>
            <person name="Dirks R."/>
            <person name="Jansen H."/>
            <person name="Henkel C."/>
            <person name="Chen W.J."/>
            <person name="Zahm M."/>
            <person name="Cabau C."/>
            <person name="Klopp C."/>
            <person name="Thompson A.W."/>
            <person name="Robinson-Rechavi M."/>
            <person name="Braasch I."/>
            <person name="Lecointre G."/>
            <person name="Bobe J."/>
            <person name="Postlethwait J.H."/>
            <person name="Berthelot C."/>
            <person name="Roest Crollius H."/>
            <person name="Guiguen Y."/>
        </authorList>
    </citation>
    <scope>NUCLEOTIDE SEQUENCE</scope>
    <source>
        <strain evidence="2">Concon-B</strain>
    </source>
</reference>
<feature type="compositionally biased region" description="Polar residues" evidence="1">
    <location>
        <begin position="762"/>
        <end position="771"/>
    </location>
</feature>
<feature type="compositionally biased region" description="Pro residues" evidence="1">
    <location>
        <begin position="148"/>
        <end position="161"/>
    </location>
</feature>
<feature type="compositionally biased region" description="Pro residues" evidence="1">
    <location>
        <begin position="176"/>
        <end position="185"/>
    </location>
</feature>
<comment type="caution">
    <text evidence="2">The sequence shown here is derived from an EMBL/GenBank/DDBJ whole genome shotgun (WGS) entry which is preliminary data.</text>
</comment>
<evidence type="ECO:0000313" key="2">
    <source>
        <dbReference type="EMBL" id="KAJ8258787.1"/>
    </source>
</evidence>
<dbReference type="EMBL" id="JAFJMO010000013">
    <property type="protein sequence ID" value="KAJ8258787.1"/>
    <property type="molecule type" value="Genomic_DNA"/>
</dbReference>
<feature type="compositionally biased region" description="Low complexity" evidence="1">
    <location>
        <begin position="372"/>
        <end position="384"/>
    </location>
</feature>
<feature type="region of interest" description="Disordered" evidence="1">
    <location>
        <begin position="357"/>
        <end position="680"/>
    </location>
</feature>
<feature type="region of interest" description="Disordered" evidence="1">
    <location>
        <begin position="325"/>
        <end position="344"/>
    </location>
</feature>
<feature type="compositionally biased region" description="Basic and acidic residues" evidence="1">
    <location>
        <begin position="744"/>
        <end position="754"/>
    </location>
</feature>
<feature type="compositionally biased region" description="Polar residues" evidence="1">
    <location>
        <begin position="472"/>
        <end position="500"/>
    </location>
</feature>
<feature type="compositionally biased region" description="Basic and acidic residues" evidence="1">
    <location>
        <begin position="502"/>
        <end position="519"/>
    </location>
</feature>
<dbReference type="AlphaFoldDB" id="A0A9Q1D5R4"/>
<feature type="compositionally biased region" description="Pro residues" evidence="1">
    <location>
        <begin position="595"/>
        <end position="645"/>
    </location>
</feature>
<gene>
    <name evidence="2" type="ORF">COCON_G00177990</name>
</gene>
<accession>A0A9Q1D5R4</accession>
<proteinExistence type="predicted"/>
<dbReference type="OrthoDB" id="8948756at2759"/>
<feature type="compositionally biased region" description="Basic and acidic residues" evidence="1">
    <location>
        <begin position="557"/>
        <end position="570"/>
    </location>
</feature>